<dbReference type="InParanoid" id="A0A804MH63"/>
<dbReference type="EnsemblPlants" id="Zm00001eb085180_T001">
    <property type="protein sequence ID" value="Zm00001eb085180_P001"/>
    <property type="gene ID" value="Zm00001eb085180"/>
</dbReference>
<evidence type="ECO:0000313" key="1">
    <source>
        <dbReference type="EnsemblPlants" id="Zm00001eb085180_P001"/>
    </source>
</evidence>
<sequence>MAAPSAPSLVVVGFDHSPAVAASLVCSGTVVSSPARPSRAVPPFLAPAATVSYRPRSGRRSSSILAILDFFHAIRCRRHEALPTASHLAGAMLSCVSSSDYVITLPNIGTTCPSFWCASPSTQHSPSRSASSTSSLASH</sequence>
<evidence type="ECO:0000313" key="2">
    <source>
        <dbReference type="Proteomes" id="UP000007305"/>
    </source>
</evidence>
<proteinExistence type="predicted"/>
<accession>A0A804MH63</accession>
<organism evidence="1 2">
    <name type="scientific">Zea mays</name>
    <name type="common">Maize</name>
    <dbReference type="NCBI Taxonomy" id="4577"/>
    <lineage>
        <taxon>Eukaryota</taxon>
        <taxon>Viridiplantae</taxon>
        <taxon>Streptophyta</taxon>
        <taxon>Embryophyta</taxon>
        <taxon>Tracheophyta</taxon>
        <taxon>Spermatophyta</taxon>
        <taxon>Magnoliopsida</taxon>
        <taxon>Liliopsida</taxon>
        <taxon>Poales</taxon>
        <taxon>Poaceae</taxon>
        <taxon>PACMAD clade</taxon>
        <taxon>Panicoideae</taxon>
        <taxon>Andropogonodae</taxon>
        <taxon>Andropogoneae</taxon>
        <taxon>Tripsacinae</taxon>
        <taxon>Zea</taxon>
    </lineage>
</organism>
<dbReference type="Proteomes" id="UP000007305">
    <property type="component" value="Chromosome 2"/>
</dbReference>
<dbReference type="AlphaFoldDB" id="A0A804MH63"/>
<reference evidence="1" key="3">
    <citation type="submission" date="2021-05" db="UniProtKB">
        <authorList>
            <consortium name="EnsemblPlants"/>
        </authorList>
    </citation>
    <scope>IDENTIFICATION</scope>
    <source>
        <strain evidence="1">cv. B73</strain>
    </source>
</reference>
<keyword evidence="2" id="KW-1185">Reference proteome</keyword>
<dbReference type="Gramene" id="Zm00001eb085180_T001">
    <property type="protein sequence ID" value="Zm00001eb085180_P001"/>
    <property type="gene ID" value="Zm00001eb085180"/>
</dbReference>
<protein>
    <submittedName>
        <fullName evidence="1">Uncharacterized protein</fullName>
    </submittedName>
</protein>
<name>A0A804MH63_MAIZE</name>
<reference evidence="2" key="1">
    <citation type="submission" date="2015-12" db="EMBL/GenBank/DDBJ databases">
        <title>Update maize B73 reference genome by single molecule sequencing technologies.</title>
        <authorList>
            <consortium name="Maize Genome Sequencing Project"/>
            <person name="Ware D."/>
        </authorList>
    </citation>
    <scope>NUCLEOTIDE SEQUENCE [LARGE SCALE GENOMIC DNA]</scope>
    <source>
        <strain evidence="2">cv. B73</strain>
    </source>
</reference>
<reference evidence="1" key="2">
    <citation type="submission" date="2019-07" db="EMBL/GenBank/DDBJ databases">
        <authorList>
            <person name="Seetharam A."/>
            <person name="Woodhouse M."/>
            <person name="Cannon E."/>
        </authorList>
    </citation>
    <scope>NUCLEOTIDE SEQUENCE [LARGE SCALE GENOMIC DNA]</scope>
    <source>
        <strain evidence="1">cv. B73</strain>
    </source>
</reference>